<dbReference type="Proteomes" id="UP000019849">
    <property type="component" value="Unassembled WGS sequence"/>
</dbReference>
<dbReference type="InterPro" id="IPR000600">
    <property type="entry name" value="ROK"/>
</dbReference>
<dbReference type="OrthoDB" id="9810372at2"/>
<keyword evidence="4" id="KW-1185">Reference proteome</keyword>
<organism evidence="1 3">
    <name type="scientific">Aquamicrobium defluvii</name>
    <dbReference type="NCBI Taxonomy" id="69279"/>
    <lineage>
        <taxon>Bacteria</taxon>
        <taxon>Pseudomonadati</taxon>
        <taxon>Pseudomonadota</taxon>
        <taxon>Alphaproteobacteria</taxon>
        <taxon>Hyphomicrobiales</taxon>
        <taxon>Phyllobacteriaceae</taxon>
        <taxon>Aquamicrobium</taxon>
    </lineage>
</organism>
<evidence type="ECO:0000313" key="2">
    <source>
        <dbReference type="EMBL" id="TDR36720.1"/>
    </source>
</evidence>
<protein>
    <submittedName>
        <fullName evidence="2">Putative NBD/HSP70 family sugar kinase</fullName>
    </submittedName>
    <submittedName>
        <fullName evidence="1">ROK family transcriptional regulator</fullName>
    </submittedName>
</protein>
<accession>A0A011TRE2</accession>
<comment type="caution">
    <text evidence="1">The sequence shown here is derived from an EMBL/GenBank/DDBJ whole genome shotgun (WGS) entry which is preliminary data.</text>
</comment>
<evidence type="ECO:0000313" key="3">
    <source>
        <dbReference type="Proteomes" id="UP000019849"/>
    </source>
</evidence>
<reference evidence="1 3" key="1">
    <citation type="submission" date="2014-02" db="EMBL/GenBank/DDBJ databases">
        <title>Aquamicrobium defluvii Genome sequencing.</title>
        <authorList>
            <person name="Wang X."/>
        </authorList>
    </citation>
    <scope>NUCLEOTIDE SEQUENCE [LARGE SCALE GENOMIC DNA]</scope>
    <source>
        <strain evidence="1 3">W13Z1</strain>
    </source>
</reference>
<dbReference type="RefSeq" id="WP_035027185.1">
    <property type="nucleotide sequence ID" value="NZ_KK073889.1"/>
</dbReference>
<dbReference type="Proteomes" id="UP000294958">
    <property type="component" value="Unassembled WGS sequence"/>
</dbReference>
<dbReference type="InterPro" id="IPR036388">
    <property type="entry name" value="WH-like_DNA-bd_sf"/>
</dbReference>
<dbReference type="InterPro" id="IPR036390">
    <property type="entry name" value="WH_DNA-bd_sf"/>
</dbReference>
<dbReference type="Pfam" id="PF00480">
    <property type="entry name" value="ROK"/>
    <property type="match status" value="1"/>
</dbReference>
<dbReference type="Gene3D" id="3.30.420.40">
    <property type="match status" value="2"/>
</dbReference>
<name>A0A011TRE2_9HYPH</name>
<sequence>MTVGMRHDDLRRRNRAMVIAATRRGGQASRTEIAAITGLSHSTISAISSDLIAEGILTETRQEAPALKRGRPQIGLALDPQAACAVTLMLSLNSLSAVSLDYAGNLLEEEHRRLDTRALPRGELICECMDILRRRLEHPAHAGRHVLRIVLAVQGITDAEARSMLWSPITPHTDIPFADLLEARFSIPVTVENDCNMMAEALRWRDPERYRDDFIAILLSHGIGMGLVLKGSMFTGTHSSGVEFGHMVHRPDGALCRCGRRGCIEAYAGSYAIWRNAAGHDENEEPRGDIEETEMQALAQAARDHDGPERRAFRIAGEALGFGLGSLFALIDPAPVAMVGLNAAAFDLIGPALHEAIARTAGGHHSGSITFDTQPDQVALLREGCAMRALTFIDHRIFAAGRAAQDEPASLHSSLIA</sequence>
<evidence type="ECO:0000313" key="4">
    <source>
        <dbReference type="Proteomes" id="UP000294958"/>
    </source>
</evidence>
<dbReference type="HOGENOM" id="CLU_036604_13_1_5"/>
<reference evidence="2 4" key="2">
    <citation type="submission" date="2019-03" db="EMBL/GenBank/DDBJ databases">
        <title>Genomic Encyclopedia of Type Strains, Phase IV (KMG-IV): sequencing the most valuable type-strain genomes for metagenomic binning, comparative biology and taxonomic classification.</title>
        <authorList>
            <person name="Goeker M."/>
        </authorList>
    </citation>
    <scope>NUCLEOTIDE SEQUENCE [LARGE SCALE GENOMIC DNA]</scope>
    <source>
        <strain evidence="2 4">DSM 11603</strain>
    </source>
</reference>
<dbReference type="PANTHER" id="PTHR18964">
    <property type="entry name" value="ROK (REPRESSOR, ORF, KINASE) FAMILY"/>
    <property type="match status" value="1"/>
</dbReference>
<dbReference type="AlphaFoldDB" id="A0A011TRE2"/>
<dbReference type="SUPFAM" id="SSF53067">
    <property type="entry name" value="Actin-like ATPase domain"/>
    <property type="match status" value="1"/>
</dbReference>
<dbReference type="PATRIC" id="fig|69279.3.peg.2637"/>
<proteinExistence type="predicted"/>
<evidence type="ECO:0000313" key="1">
    <source>
        <dbReference type="EMBL" id="EXL06652.1"/>
    </source>
</evidence>
<dbReference type="Gene3D" id="1.10.10.10">
    <property type="entry name" value="Winged helix-like DNA-binding domain superfamily/Winged helix DNA-binding domain"/>
    <property type="match status" value="1"/>
</dbReference>
<dbReference type="STRING" id="69279.BG36_06250"/>
<dbReference type="eggNOG" id="COG1940">
    <property type="taxonomic scope" value="Bacteria"/>
</dbReference>
<dbReference type="EMBL" id="JENY01000016">
    <property type="protein sequence ID" value="EXL06652.1"/>
    <property type="molecule type" value="Genomic_DNA"/>
</dbReference>
<dbReference type="InterPro" id="IPR043129">
    <property type="entry name" value="ATPase_NBD"/>
</dbReference>
<gene>
    <name evidence="1" type="ORF">BG36_06250</name>
    <name evidence="2" type="ORF">DES43_10430</name>
</gene>
<dbReference type="SUPFAM" id="SSF46785">
    <property type="entry name" value="Winged helix' DNA-binding domain"/>
    <property type="match status" value="1"/>
</dbReference>
<dbReference type="PANTHER" id="PTHR18964:SF173">
    <property type="entry name" value="GLUCOKINASE"/>
    <property type="match status" value="1"/>
</dbReference>
<dbReference type="GO" id="GO:0016301">
    <property type="term" value="F:kinase activity"/>
    <property type="evidence" value="ECO:0007669"/>
    <property type="project" value="UniProtKB-KW"/>
</dbReference>
<keyword evidence="2" id="KW-0418">Kinase</keyword>
<keyword evidence="2" id="KW-0808">Transferase</keyword>
<dbReference type="EMBL" id="SNZF01000004">
    <property type="protein sequence ID" value="TDR36720.1"/>
    <property type="molecule type" value="Genomic_DNA"/>
</dbReference>